<keyword evidence="2" id="KW-1185">Reference proteome</keyword>
<keyword evidence="1" id="KW-0378">Hydrolase</keyword>
<protein>
    <submittedName>
        <fullName evidence="1">Gamma-glutamyl-gamma-aminobutyrate hydrolase family protein</fullName>
    </submittedName>
</protein>
<gene>
    <name evidence="1" type="ORF">ACETWP_08835</name>
</gene>
<sequence length="264" mass="26814">MTSLPVDVTRPVIAVTFPGSAPAYADAYREDVLRLADLAAAAVEAAGATALLLDSSAEDPDGPTQSLVDVAAVDGALILGGGDVDPALYGSEGHPSIGDTDRAADDLEIAVVRGALALGRPVFGICRGMQLINVALGGTLVEDLGPDSQHKDHSPADAMVGHAVAVVPGTRLASMLGADGAAVMSGHHQAVRSPGEGLVVSARADDGVIEAIELPADGEEDEWLVAVQWHPEHEGTAPGQFAALMKPFVDACAARRSVRAAVDA</sequence>
<dbReference type="Proteomes" id="UP001575652">
    <property type="component" value="Unassembled WGS sequence"/>
</dbReference>
<dbReference type="PROSITE" id="PS51273">
    <property type="entry name" value="GATASE_TYPE_1"/>
    <property type="match status" value="1"/>
</dbReference>
<dbReference type="RefSeq" id="WP_373971867.1">
    <property type="nucleotide sequence ID" value="NZ_JBHDLJ010000006.1"/>
</dbReference>
<dbReference type="EMBL" id="JBHDLJ010000006">
    <property type="protein sequence ID" value="MFB0834691.1"/>
    <property type="molecule type" value="Genomic_DNA"/>
</dbReference>
<organism evidence="1 2">
    <name type="scientific">Arthrobacter halodurans</name>
    <dbReference type="NCBI Taxonomy" id="516699"/>
    <lineage>
        <taxon>Bacteria</taxon>
        <taxon>Bacillati</taxon>
        <taxon>Actinomycetota</taxon>
        <taxon>Actinomycetes</taxon>
        <taxon>Micrococcales</taxon>
        <taxon>Micrococcaceae</taxon>
        <taxon>Arthrobacter</taxon>
    </lineage>
</organism>
<accession>A0ABV4UM19</accession>
<reference evidence="1 2" key="1">
    <citation type="submission" date="2024-09" db="EMBL/GenBank/DDBJ databases">
        <authorList>
            <person name="Salinas-Garcia M.A."/>
            <person name="Prieme A."/>
        </authorList>
    </citation>
    <scope>NUCLEOTIDE SEQUENCE [LARGE SCALE GENOMIC DNA]</scope>
    <source>
        <strain evidence="1 2">DSM 21081</strain>
    </source>
</reference>
<proteinExistence type="predicted"/>
<dbReference type="PANTHER" id="PTHR43235:SF1">
    <property type="entry name" value="GLUTAMINE AMIDOTRANSFERASE PB2B2.05-RELATED"/>
    <property type="match status" value="1"/>
</dbReference>
<dbReference type="Gene3D" id="3.40.50.880">
    <property type="match status" value="1"/>
</dbReference>
<dbReference type="InterPro" id="IPR044668">
    <property type="entry name" value="PuuD-like"/>
</dbReference>
<dbReference type="CDD" id="cd01745">
    <property type="entry name" value="GATase1_2"/>
    <property type="match status" value="1"/>
</dbReference>
<comment type="caution">
    <text evidence="1">The sequence shown here is derived from an EMBL/GenBank/DDBJ whole genome shotgun (WGS) entry which is preliminary data.</text>
</comment>
<dbReference type="InterPro" id="IPR029062">
    <property type="entry name" value="Class_I_gatase-like"/>
</dbReference>
<evidence type="ECO:0000313" key="2">
    <source>
        <dbReference type="Proteomes" id="UP001575652"/>
    </source>
</evidence>
<dbReference type="PANTHER" id="PTHR43235">
    <property type="entry name" value="GLUTAMINE AMIDOTRANSFERASE PB2B2.05-RELATED"/>
    <property type="match status" value="1"/>
</dbReference>
<evidence type="ECO:0000313" key="1">
    <source>
        <dbReference type="EMBL" id="MFB0834691.1"/>
    </source>
</evidence>
<dbReference type="Pfam" id="PF07722">
    <property type="entry name" value="Peptidase_C26"/>
    <property type="match status" value="1"/>
</dbReference>
<dbReference type="SUPFAM" id="SSF52317">
    <property type="entry name" value="Class I glutamine amidotransferase-like"/>
    <property type="match status" value="1"/>
</dbReference>
<dbReference type="InterPro" id="IPR011697">
    <property type="entry name" value="Peptidase_C26"/>
</dbReference>
<name>A0ABV4UM19_9MICC</name>
<dbReference type="GO" id="GO:0016787">
    <property type="term" value="F:hydrolase activity"/>
    <property type="evidence" value="ECO:0007669"/>
    <property type="project" value="UniProtKB-KW"/>
</dbReference>